<evidence type="ECO:0000313" key="2">
    <source>
        <dbReference type="Proteomes" id="UP001500301"/>
    </source>
</evidence>
<gene>
    <name evidence="1" type="ORF">GCM10022263_23990</name>
</gene>
<evidence type="ECO:0000313" key="1">
    <source>
        <dbReference type="EMBL" id="GAA3535235.1"/>
    </source>
</evidence>
<dbReference type="EMBL" id="BAABBB010000012">
    <property type="protein sequence ID" value="GAA3535235.1"/>
    <property type="molecule type" value="Genomic_DNA"/>
</dbReference>
<dbReference type="RefSeq" id="WP_218235700.1">
    <property type="nucleotide sequence ID" value="NZ_BAABBB010000012.1"/>
</dbReference>
<organism evidence="1 2">
    <name type="scientific">Nocardioides daeguensis</name>
    <dbReference type="NCBI Taxonomy" id="908359"/>
    <lineage>
        <taxon>Bacteria</taxon>
        <taxon>Bacillati</taxon>
        <taxon>Actinomycetota</taxon>
        <taxon>Actinomycetes</taxon>
        <taxon>Propionibacteriales</taxon>
        <taxon>Nocardioidaceae</taxon>
        <taxon>Nocardioides</taxon>
    </lineage>
</organism>
<name>A0ABP6VGS6_9ACTN</name>
<keyword evidence="2" id="KW-1185">Reference proteome</keyword>
<proteinExistence type="predicted"/>
<reference evidence="2" key="1">
    <citation type="journal article" date="2019" name="Int. J. Syst. Evol. Microbiol.">
        <title>The Global Catalogue of Microorganisms (GCM) 10K type strain sequencing project: providing services to taxonomists for standard genome sequencing and annotation.</title>
        <authorList>
            <consortium name="The Broad Institute Genomics Platform"/>
            <consortium name="The Broad Institute Genome Sequencing Center for Infectious Disease"/>
            <person name="Wu L."/>
            <person name="Ma J."/>
        </authorList>
    </citation>
    <scope>NUCLEOTIDE SEQUENCE [LARGE SCALE GENOMIC DNA]</scope>
    <source>
        <strain evidence="2">JCM 17460</strain>
    </source>
</reference>
<accession>A0ABP6VGS6</accession>
<protein>
    <submittedName>
        <fullName evidence="1">Uncharacterized protein</fullName>
    </submittedName>
</protein>
<comment type="caution">
    <text evidence="1">The sequence shown here is derived from an EMBL/GenBank/DDBJ whole genome shotgun (WGS) entry which is preliminary data.</text>
</comment>
<dbReference type="Proteomes" id="UP001500301">
    <property type="component" value="Unassembled WGS sequence"/>
</dbReference>
<sequence length="168" mass="18459">MSRLARRDLVVAVLADVADGTCSVLEHAYLTRVERPHGLPRGLRQVPAVGPDGRRMLRDVVHGGRRPHWRQIVELDGRVFHDSPAARDRDLERDLDAALDGTDTLRLGYGQVLGRPCRTAAKLARLFQVRGWDGSPTTCPDCVEVIAADRVRWVDAIGSDAGLTAEPP</sequence>